<keyword evidence="1" id="KW-1133">Transmembrane helix</keyword>
<dbReference type="GO" id="GO:0006044">
    <property type="term" value="P:N-acetylglucosamine metabolic process"/>
    <property type="evidence" value="ECO:0007669"/>
    <property type="project" value="TreeGrafter"/>
</dbReference>
<evidence type="ECO:0000313" key="3">
    <source>
        <dbReference type="Proteomes" id="UP000019487"/>
    </source>
</evidence>
<dbReference type="GO" id="GO:0016020">
    <property type="term" value="C:membrane"/>
    <property type="evidence" value="ECO:0007669"/>
    <property type="project" value="InterPro"/>
</dbReference>
<dbReference type="PANTHER" id="PTHR12224">
    <property type="entry name" value="BETA-1,4-MANNOSYL-GLYCOPROTEIN BETA-1,4-N-ACETYLGLUCOSAMINYL-TRANSFERASE"/>
    <property type="match status" value="1"/>
</dbReference>
<protein>
    <recommendedName>
        <fullName evidence="4">Glycosyltransferase family 17 protein</fullName>
    </recommendedName>
</protein>
<dbReference type="Pfam" id="PF04724">
    <property type="entry name" value="Glyco_transf_17"/>
    <property type="match status" value="1"/>
</dbReference>
<dbReference type="GO" id="GO:0003830">
    <property type="term" value="F:beta-1,4-mannosylglycoprotein 4-beta-N-acetylglucosaminyltransferase activity"/>
    <property type="evidence" value="ECO:0007669"/>
    <property type="project" value="InterPro"/>
</dbReference>
<dbReference type="Proteomes" id="UP000019487">
    <property type="component" value="Unassembled WGS sequence"/>
</dbReference>
<evidence type="ECO:0008006" key="4">
    <source>
        <dbReference type="Google" id="ProtNLM"/>
    </source>
</evidence>
<dbReference type="InterPro" id="IPR006813">
    <property type="entry name" value="Glyco_trans_17"/>
</dbReference>
<keyword evidence="3" id="KW-1185">Reference proteome</keyword>
<name>W9CG06_SCLBF</name>
<keyword evidence="1" id="KW-0472">Membrane</keyword>
<gene>
    <name evidence="2" type="ORF">SBOR_4788</name>
</gene>
<keyword evidence="1" id="KW-0812">Transmembrane</keyword>
<dbReference type="HOGENOM" id="CLU_038606_1_0_1"/>
<organism evidence="2 3">
    <name type="scientific">Sclerotinia borealis (strain F-4128)</name>
    <dbReference type="NCBI Taxonomy" id="1432307"/>
    <lineage>
        <taxon>Eukaryota</taxon>
        <taxon>Fungi</taxon>
        <taxon>Dikarya</taxon>
        <taxon>Ascomycota</taxon>
        <taxon>Pezizomycotina</taxon>
        <taxon>Leotiomycetes</taxon>
        <taxon>Helotiales</taxon>
        <taxon>Sclerotiniaceae</taxon>
        <taxon>Sclerotinia</taxon>
    </lineage>
</organism>
<accession>W9CG06</accession>
<proteinExistence type="predicted"/>
<feature type="transmembrane region" description="Helical" evidence="1">
    <location>
        <begin position="20"/>
        <end position="38"/>
    </location>
</feature>
<dbReference type="AlphaFoldDB" id="W9CG06"/>
<evidence type="ECO:0000313" key="2">
    <source>
        <dbReference type="EMBL" id="ESZ94828.1"/>
    </source>
</evidence>
<reference evidence="2 3" key="1">
    <citation type="journal article" date="2014" name="Genome Announc.">
        <title>Draft genome sequence of Sclerotinia borealis, a psychrophilic plant pathogenic fungus.</title>
        <authorList>
            <person name="Mardanov A.V."/>
            <person name="Beletsky A.V."/>
            <person name="Kadnikov V.V."/>
            <person name="Ignatov A.N."/>
            <person name="Ravin N.V."/>
        </authorList>
    </citation>
    <scope>NUCLEOTIDE SEQUENCE [LARGE SCALE GENOMIC DNA]</scope>
    <source>
        <strain evidence="3">F-4157</strain>
    </source>
</reference>
<sequence>MAMQLSKVRYSLQNQTTRIFKVLSVGVIFYILTSYLLIPRIKSSPLTITEDDISFEQRTSHIHNDFLPAASAEQLCASHSLTPYPERSQKRKIYDLFMINSELDWLEIRLHEMNPEVDYFVILEAPTTFTGLAKNMTFQENRQKFAAFNDKIIYHVLTDAPPPVSNTTLPGSKEYEANAWIQEKFQRDAMFTQVFPTLMHEQKPNEGDVILVSDIDEVIRPASLQVLRNCNFPIILTLRSRFYYYSFQFRHRGEQWQHPQATFYQGLENTIKPHSLRSRHGGHVVVDERDSKNVGDMWNAGWHCSSCFSTIKEMRRKMESFSHTNLNKEEYRMTGRIVDRVGRGKDLWDRFGQWYKRVDNNNDIPTYIKDHRSKFGYMVDRDGEGAGFVDYEEVVKQERKGLDLI</sequence>
<evidence type="ECO:0000256" key="1">
    <source>
        <dbReference type="SAM" id="Phobius"/>
    </source>
</evidence>
<dbReference type="PANTHER" id="PTHR12224:SF0">
    <property type="entry name" value="BETA-1,4-MANNOSYL-GLYCOPROTEIN 4-BETA-N-ACETYLGLUCOSAMINYLTRANSFERASE"/>
    <property type="match status" value="1"/>
</dbReference>
<dbReference type="EMBL" id="AYSA01000223">
    <property type="protein sequence ID" value="ESZ94828.1"/>
    <property type="molecule type" value="Genomic_DNA"/>
</dbReference>
<dbReference type="OrthoDB" id="6474464at2759"/>
<comment type="caution">
    <text evidence="2">The sequence shown here is derived from an EMBL/GenBank/DDBJ whole genome shotgun (WGS) entry which is preliminary data.</text>
</comment>
<dbReference type="STRING" id="1432307.W9CG06"/>